<dbReference type="EMBL" id="FOGT01000007">
    <property type="protein sequence ID" value="SES07877.1"/>
    <property type="molecule type" value="Genomic_DNA"/>
</dbReference>
<dbReference type="Gene3D" id="2.60.40.1140">
    <property type="entry name" value="Collagen-binding surface protein Cna, B-type domain"/>
    <property type="match status" value="9"/>
</dbReference>
<keyword evidence="5" id="KW-1133">Transmembrane helix</keyword>
<dbReference type="PANTHER" id="PTHR36108:SF13">
    <property type="entry name" value="COLOSSIN-B-RELATED"/>
    <property type="match status" value="1"/>
</dbReference>
<evidence type="ECO:0000256" key="1">
    <source>
        <dbReference type="ARBA" id="ARBA00007257"/>
    </source>
</evidence>
<keyword evidence="5" id="KW-0812">Transmembrane</keyword>
<dbReference type="InterPro" id="IPR041033">
    <property type="entry name" value="SpaA_PFL_dom_1"/>
</dbReference>
<dbReference type="Gene3D" id="2.60.40.10">
    <property type="entry name" value="Immunoglobulins"/>
    <property type="match status" value="4"/>
</dbReference>
<evidence type="ECO:0000256" key="2">
    <source>
        <dbReference type="ARBA" id="ARBA00022525"/>
    </source>
</evidence>
<feature type="domain" description="CNA-B" evidence="6">
    <location>
        <begin position="455"/>
        <end position="543"/>
    </location>
</feature>
<feature type="domain" description="CNA-B" evidence="6">
    <location>
        <begin position="361"/>
        <end position="449"/>
    </location>
</feature>
<evidence type="ECO:0000259" key="7">
    <source>
        <dbReference type="Pfam" id="PF17802"/>
    </source>
</evidence>
<feature type="domain" description="CNA-B" evidence="6">
    <location>
        <begin position="843"/>
        <end position="923"/>
    </location>
</feature>
<dbReference type="Pfam" id="PF05738">
    <property type="entry name" value="Cna_B"/>
    <property type="match status" value="9"/>
</dbReference>
<dbReference type="PANTHER" id="PTHR36108">
    <property type="entry name" value="COLOSSIN-B-RELATED"/>
    <property type="match status" value="1"/>
</dbReference>
<feature type="domain" description="CNA-B" evidence="6">
    <location>
        <begin position="551"/>
        <end position="646"/>
    </location>
</feature>
<organism evidence="8 9">
    <name type="scientific">Salipaludibacillus aurantiacus</name>
    <dbReference type="NCBI Taxonomy" id="1601833"/>
    <lineage>
        <taxon>Bacteria</taxon>
        <taxon>Bacillati</taxon>
        <taxon>Bacillota</taxon>
        <taxon>Bacilli</taxon>
        <taxon>Bacillales</taxon>
        <taxon>Bacillaceae</taxon>
    </lineage>
</organism>
<keyword evidence="2" id="KW-0964">Secreted</keyword>
<keyword evidence="3" id="KW-0732">Signal</keyword>
<gene>
    <name evidence="8" type="ORF">SAMN05518684_107167</name>
</gene>
<feature type="domain" description="CNA-B" evidence="6">
    <location>
        <begin position="745"/>
        <end position="835"/>
    </location>
</feature>
<feature type="domain" description="SpaA-like prealbumin fold" evidence="7">
    <location>
        <begin position="162"/>
        <end position="252"/>
    </location>
</feature>
<feature type="domain" description="SpaA-like prealbumin fold" evidence="7">
    <location>
        <begin position="2"/>
        <end position="46"/>
    </location>
</feature>
<evidence type="ECO:0000256" key="5">
    <source>
        <dbReference type="SAM" id="Phobius"/>
    </source>
</evidence>
<dbReference type="InterPro" id="IPR013783">
    <property type="entry name" value="Ig-like_fold"/>
</dbReference>
<dbReference type="CDD" id="cd00222">
    <property type="entry name" value="CollagenBindB"/>
    <property type="match status" value="9"/>
</dbReference>
<reference evidence="9" key="1">
    <citation type="submission" date="2016-10" db="EMBL/GenBank/DDBJ databases">
        <authorList>
            <person name="Varghese N."/>
            <person name="Submissions S."/>
        </authorList>
    </citation>
    <scope>NUCLEOTIDE SEQUENCE [LARGE SCALE GENOMIC DNA]</scope>
    <source>
        <strain evidence="9">S9</strain>
    </source>
</reference>
<dbReference type="Proteomes" id="UP000198571">
    <property type="component" value="Unassembled WGS sequence"/>
</dbReference>
<evidence type="ECO:0000313" key="8">
    <source>
        <dbReference type="EMBL" id="SES07877.1"/>
    </source>
</evidence>
<feature type="region of interest" description="Disordered" evidence="4">
    <location>
        <begin position="1187"/>
        <end position="1236"/>
    </location>
</feature>
<dbReference type="Pfam" id="PF17802">
    <property type="entry name" value="SpaA"/>
    <property type="match status" value="4"/>
</dbReference>
<evidence type="ECO:0000259" key="6">
    <source>
        <dbReference type="Pfam" id="PF05738"/>
    </source>
</evidence>
<dbReference type="OrthoDB" id="2056845at2"/>
<dbReference type="AlphaFoldDB" id="A0A1H9UFD0"/>
<feature type="domain" description="CNA-B" evidence="6">
    <location>
        <begin position="931"/>
        <end position="1012"/>
    </location>
</feature>
<feature type="domain" description="CNA-B" evidence="6">
    <location>
        <begin position="654"/>
        <end position="738"/>
    </location>
</feature>
<evidence type="ECO:0000256" key="4">
    <source>
        <dbReference type="SAM" id="MobiDB-lite"/>
    </source>
</evidence>
<feature type="domain" description="CNA-B" evidence="6">
    <location>
        <begin position="1107"/>
        <end position="1188"/>
    </location>
</feature>
<sequence length="1271" mass="142372">MVSDAEGLVDTGDLRPGKYQLVETRAPFGFEMAEGEAIAFEIKRSQHRPMEIGGGTLGNDVRSASIELTKVDGVNGQPLSGAEFILTYKEGEYNAQKQTATTNEKGIVNFDGLKPGTYQIEEAFPPEGYYLSDKPIEVEVTLSDVHNSRTVSAEFENSPYADIQLKKEDAESGYNLTGAVFDVVSAGNTDETIDGFTGLVTDSNGELSITGLPEGEYILKETAAPNGYTIKGDGLTESFKVQTGTDTETITISTIKNNIITGSAALKKIDGDSEEPLEGVQFSLRAISLVNGGTYDKTTHATDENGQILVEDLRPGQYVFEEIEQLDGYQEHWADIEFEIEFALDETVDLEVLNYELVDLHIKKRWNDKDNEGGLRPETIAVSLLRNGEKVDEANLTSEDDWVYTFEELDAVDSNGEKFDYMIEEQDTADYQLEGSITGNVEEGFELTNVLTRDIKIKKTWKDDNDRFGDRPEKVKVQLHQDGNPLGGSVAISDPWTYTFNNLPVYNTDGELYDYTVEEKDQDDSYTLKGIMGDMENGFEIINVSTGEKDIVVTKEWKDEQETSVRPDAISIELFQKPYDEEEYPEDAIIRQEIRPDSKGNWTYVFEGLKAFNDQGKEYDYKIEEVPVAGYETFISEENNTFNITNVRSGITDIEGQKIWFDDNSDERPEEITIHLTRKGDDNFLKEETAAADGKWIYTFTGLDEFDSDGVPYSYSVKEASVPAGYEAAVNGYDIINTRIGVTDIAVEKVWIDENASDRPDELILKLFRNNEQVEEETVTVANPGHDGNWAYVFENLPAFDGEGKAYKYTVEEALVEGYEQQSIETTNDGFKMTNVRSGKTSIEVTKAWLDGESEDRPDFINVALLQNDEVLKEAKVTADDGWVYTFEELPEYDEQGVAYNYTIEEEPVSGYETSIDGFDITNVRSGTVDVDVTKTWRDDDPEDRPEEIMVNLLQDGVVIETEEIDAEMDWAYTFKGLDKFNHQGEPYEYTVAEHGVPGYESEINDYELVNTRTDKTSVTVTKAWLDDDSEDRPAVITVDLLRNGVVYDTVDVTAKSGWEHTFENLQAYDKDGQSITYTVEEHEVKGYASSVNGYNITNLRTGSTSVEGSKTWKNDTDQDRPESIMVVLYQNGEALDTTEVTDDDDWTYAFIDLPEFDEAGSRYVYTVGENEVSGYTVQVVGFDLTNTYEPKKPSAPEDIEEPAAESEKDDYGDSSDETAGTEAKKRETKDDGGTLPETATNMFNLIVFGSIFILLGFALLIVSSVRQRKA</sequence>
<feature type="compositionally biased region" description="Basic and acidic residues" evidence="4">
    <location>
        <begin position="1223"/>
        <end position="1233"/>
    </location>
</feature>
<dbReference type="SUPFAM" id="SSF49478">
    <property type="entry name" value="Cna protein B-type domain"/>
    <property type="match status" value="12"/>
</dbReference>
<dbReference type="STRING" id="1601833.SAMN05518684_107167"/>
<comment type="similarity">
    <text evidence="1">Belongs to the serine-aspartate repeat-containing protein (SDr) family.</text>
</comment>
<name>A0A1H9UFD0_9BACI</name>
<feature type="domain" description="SpaA-like prealbumin fold" evidence="7">
    <location>
        <begin position="263"/>
        <end position="341"/>
    </location>
</feature>
<proteinExistence type="inferred from homology"/>
<dbReference type="InterPro" id="IPR008454">
    <property type="entry name" value="Collagen-bd_Cna-like_B-typ_dom"/>
</dbReference>
<accession>A0A1H9UFD0</accession>
<feature type="domain" description="CNA-B" evidence="6">
    <location>
        <begin position="1019"/>
        <end position="1099"/>
    </location>
</feature>
<feature type="domain" description="SpaA-like prealbumin fold" evidence="7">
    <location>
        <begin position="65"/>
        <end position="144"/>
    </location>
</feature>
<keyword evidence="5" id="KW-0472">Membrane</keyword>
<evidence type="ECO:0000313" key="9">
    <source>
        <dbReference type="Proteomes" id="UP000198571"/>
    </source>
</evidence>
<evidence type="ECO:0000256" key="3">
    <source>
        <dbReference type="ARBA" id="ARBA00022729"/>
    </source>
</evidence>
<keyword evidence="9" id="KW-1185">Reference proteome</keyword>
<protein>
    <submittedName>
        <fullName evidence="8">Cna protein B-type domain-containing protein</fullName>
    </submittedName>
</protein>
<feature type="transmembrane region" description="Helical" evidence="5">
    <location>
        <begin position="1243"/>
        <end position="1263"/>
    </location>
</feature>